<evidence type="ECO:0000256" key="2">
    <source>
        <dbReference type="ARBA" id="ARBA00022475"/>
    </source>
</evidence>
<dbReference type="PRINTS" id="PR00449">
    <property type="entry name" value="RASTRNSFRMNG"/>
</dbReference>
<dbReference type="GO" id="GO:0003924">
    <property type="term" value="F:GTPase activity"/>
    <property type="evidence" value="ECO:0007669"/>
    <property type="project" value="InterPro"/>
</dbReference>
<evidence type="ECO:0000256" key="7">
    <source>
        <dbReference type="ARBA" id="ARBA00023288"/>
    </source>
</evidence>
<feature type="compositionally biased region" description="Polar residues" evidence="10">
    <location>
        <begin position="292"/>
        <end position="314"/>
    </location>
</feature>
<evidence type="ECO:0000256" key="1">
    <source>
        <dbReference type="ARBA" id="ARBA00004342"/>
    </source>
</evidence>
<dbReference type="PROSITE" id="PS51421">
    <property type="entry name" value="RAS"/>
    <property type="match status" value="1"/>
</dbReference>
<proteinExistence type="inferred from homology"/>
<protein>
    <recommendedName>
        <fullName evidence="13">GTP-binding protein Di-Ras2</fullName>
    </recommendedName>
</protein>
<evidence type="ECO:0000313" key="11">
    <source>
        <dbReference type="EMBL" id="CAF3661150.1"/>
    </source>
</evidence>
<dbReference type="PANTHER" id="PTHR24070">
    <property type="entry name" value="RAS, DI-RAS, AND RHEB FAMILY MEMBERS OF SMALL GTPASE SUPERFAMILY"/>
    <property type="match status" value="1"/>
</dbReference>
<dbReference type="SMART" id="SM00173">
    <property type="entry name" value="RAS"/>
    <property type="match status" value="1"/>
</dbReference>
<dbReference type="PROSITE" id="PS51420">
    <property type="entry name" value="RHO"/>
    <property type="match status" value="1"/>
</dbReference>
<dbReference type="Gene3D" id="3.40.50.300">
    <property type="entry name" value="P-loop containing nucleotide triphosphate hydrolases"/>
    <property type="match status" value="1"/>
</dbReference>
<comment type="caution">
    <text evidence="11">The sequence shown here is derived from an EMBL/GenBank/DDBJ whole genome shotgun (WGS) entry which is preliminary data.</text>
</comment>
<feature type="compositionally biased region" description="Low complexity" evidence="10">
    <location>
        <begin position="279"/>
        <end position="291"/>
    </location>
</feature>
<evidence type="ECO:0000256" key="9">
    <source>
        <dbReference type="ARBA" id="ARBA00061515"/>
    </source>
</evidence>
<keyword evidence="7" id="KW-0449">Lipoprotein</keyword>
<dbReference type="InterPro" id="IPR020849">
    <property type="entry name" value="Small_GTPase_Ras-type"/>
</dbReference>
<feature type="compositionally biased region" description="Polar residues" evidence="10">
    <location>
        <begin position="254"/>
        <end position="277"/>
    </location>
</feature>
<keyword evidence="3" id="KW-0488">Methylation</keyword>
<feature type="region of interest" description="Disordered" evidence="10">
    <location>
        <begin position="215"/>
        <end position="332"/>
    </location>
</feature>
<sequence length="332" mass="36162">MAGACGRSNRSQSKAMIFAPGPNKDSSTPFRVMPDQSTDYRIVVFGSAGVGKTNCVLRFVNGQFRENYIPTVEDTYRQVVSCNKQITTLQITDTTGAHQFPAMQRLSIQKGHAFILVYSITSKQSFEELKPIYDQIREIKAEQQNETPILLMGCKLDEAACREVTENLGKQLAAHWSCAWIETSAKTNSNIREAFQELLKLDKKRQFNFNVDQDGHLIEDNSNTPAPSSPSSHGGKRPTTNSSSSTTINSGSSPNVTDIATGGSVSTRPTTPMSHGNKSSRTSVVSTSSTSITNIKKGSRTTSEQTDLTVNSIGSKKTSPSDTSSSRKCLIM</sequence>
<dbReference type="InterPro" id="IPR005225">
    <property type="entry name" value="Small_GTP-bd"/>
</dbReference>
<keyword evidence="4" id="KW-0547">Nucleotide-binding</keyword>
<gene>
    <name evidence="11" type="ORF">OKA104_LOCUS9781</name>
</gene>
<dbReference type="GO" id="GO:0007165">
    <property type="term" value="P:signal transduction"/>
    <property type="evidence" value="ECO:0007669"/>
    <property type="project" value="InterPro"/>
</dbReference>
<dbReference type="NCBIfam" id="TIGR00231">
    <property type="entry name" value="small_GTP"/>
    <property type="match status" value="1"/>
</dbReference>
<dbReference type="EMBL" id="CAJOAY010000421">
    <property type="protein sequence ID" value="CAF3661150.1"/>
    <property type="molecule type" value="Genomic_DNA"/>
</dbReference>
<dbReference type="Pfam" id="PF00071">
    <property type="entry name" value="Ras"/>
    <property type="match status" value="1"/>
</dbReference>
<dbReference type="FunFam" id="3.40.50.300:FF:000303">
    <property type="entry name" value="GTP-binding protein Di-Ras2"/>
    <property type="match status" value="1"/>
</dbReference>
<comment type="similarity">
    <text evidence="9">Belongs to the small GTPase superfamily. Di-Ras family.</text>
</comment>
<evidence type="ECO:0000256" key="5">
    <source>
        <dbReference type="ARBA" id="ARBA00023134"/>
    </source>
</evidence>
<comment type="subcellular location">
    <subcellularLocation>
        <location evidence="1">Cell membrane</location>
        <topology evidence="1">Lipid-anchor</topology>
        <orientation evidence="1">Cytoplasmic side</orientation>
    </subcellularLocation>
</comment>
<organism evidence="11 12">
    <name type="scientific">Adineta steineri</name>
    <dbReference type="NCBI Taxonomy" id="433720"/>
    <lineage>
        <taxon>Eukaryota</taxon>
        <taxon>Metazoa</taxon>
        <taxon>Spiralia</taxon>
        <taxon>Gnathifera</taxon>
        <taxon>Rotifera</taxon>
        <taxon>Eurotatoria</taxon>
        <taxon>Bdelloidea</taxon>
        <taxon>Adinetida</taxon>
        <taxon>Adinetidae</taxon>
        <taxon>Adineta</taxon>
    </lineage>
</organism>
<name>A0A818RZK1_9BILA</name>
<evidence type="ECO:0000256" key="6">
    <source>
        <dbReference type="ARBA" id="ARBA00023136"/>
    </source>
</evidence>
<dbReference type="GO" id="GO:0005525">
    <property type="term" value="F:GTP binding"/>
    <property type="evidence" value="ECO:0007669"/>
    <property type="project" value="UniProtKB-KW"/>
</dbReference>
<keyword evidence="6" id="KW-0472">Membrane</keyword>
<dbReference type="PROSITE" id="PS51419">
    <property type="entry name" value="RAB"/>
    <property type="match status" value="1"/>
</dbReference>
<keyword evidence="8" id="KW-0636">Prenylation</keyword>
<reference evidence="11" key="1">
    <citation type="submission" date="2021-02" db="EMBL/GenBank/DDBJ databases">
        <authorList>
            <person name="Nowell W R."/>
        </authorList>
    </citation>
    <scope>NUCLEOTIDE SEQUENCE</scope>
</reference>
<evidence type="ECO:0000256" key="10">
    <source>
        <dbReference type="SAM" id="MobiDB-lite"/>
    </source>
</evidence>
<evidence type="ECO:0000256" key="4">
    <source>
        <dbReference type="ARBA" id="ARBA00022741"/>
    </source>
</evidence>
<dbReference type="Proteomes" id="UP000663881">
    <property type="component" value="Unassembled WGS sequence"/>
</dbReference>
<dbReference type="InterPro" id="IPR027417">
    <property type="entry name" value="P-loop_NTPase"/>
</dbReference>
<keyword evidence="5" id="KW-0342">GTP-binding</keyword>
<dbReference type="SUPFAM" id="SSF52540">
    <property type="entry name" value="P-loop containing nucleoside triphosphate hydrolases"/>
    <property type="match status" value="1"/>
</dbReference>
<dbReference type="InterPro" id="IPR001806">
    <property type="entry name" value="Small_GTPase"/>
</dbReference>
<dbReference type="AlphaFoldDB" id="A0A818RZK1"/>
<evidence type="ECO:0000313" key="12">
    <source>
        <dbReference type="Proteomes" id="UP000663881"/>
    </source>
</evidence>
<evidence type="ECO:0000256" key="8">
    <source>
        <dbReference type="ARBA" id="ARBA00023289"/>
    </source>
</evidence>
<evidence type="ECO:0008006" key="13">
    <source>
        <dbReference type="Google" id="ProtNLM"/>
    </source>
</evidence>
<keyword evidence="2" id="KW-1003">Cell membrane</keyword>
<feature type="region of interest" description="Disordered" evidence="10">
    <location>
        <begin position="1"/>
        <end position="29"/>
    </location>
</feature>
<dbReference type="SMART" id="SM00174">
    <property type="entry name" value="RHO"/>
    <property type="match status" value="1"/>
</dbReference>
<feature type="compositionally biased region" description="Low complexity" evidence="10">
    <location>
        <begin position="315"/>
        <end position="326"/>
    </location>
</feature>
<feature type="compositionally biased region" description="Low complexity" evidence="10">
    <location>
        <begin position="239"/>
        <end position="253"/>
    </location>
</feature>
<accession>A0A818RZK1</accession>
<evidence type="ECO:0000256" key="3">
    <source>
        <dbReference type="ARBA" id="ARBA00022481"/>
    </source>
</evidence>
<dbReference type="GO" id="GO:0005886">
    <property type="term" value="C:plasma membrane"/>
    <property type="evidence" value="ECO:0007669"/>
    <property type="project" value="UniProtKB-SubCell"/>
</dbReference>
<dbReference type="SMART" id="SM00175">
    <property type="entry name" value="RAB"/>
    <property type="match status" value="1"/>
</dbReference>